<dbReference type="OrthoDB" id="9950399at2"/>
<evidence type="ECO:0000313" key="1">
    <source>
        <dbReference type="EMBL" id="GCE77537.1"/>
    </source>
</evidence>
<organism evidence="1 2">
    <name type="scientific">Cellulomonas biazotea</name>
    <dbReference type="NCBI Taxonomy" id="1709"/>
    <lineage>
        <taxon>Bacteria</taxon>
        <taxon>Bacillati</taxon>
        <taxon>Actinomycetota</taxon>
        <taxon>Actinomycetes</taxon>
        <taxon>Micrococcales</taxon>
        <taxon>Cellulomonadaceae</taxon>
        <taxon>Cellulomonas</taxon>
    </lineage>
</organism>
<keyword evidence="2" id="KW-1185">Reference proteome</keyword>
<name>A0A402DTU2_9CELL</name>
<dbReference type="EMBL" id="BIMR01000224">
    <property type="protein sequence ID" value="GCE77537.1"/>
    <property type="molecule type" value="Genomic_DNA"/>
</dbReference>
<dbReference type="Proteomes" id="UP000289954">
    <property type="component" value="Unassembled WGS sequence"/>
</dbReference>
<dbReference type="InterPro" id="IPR049799">
    <property type="entry name" value="SitI3-like"/>
</dbReference>
<evidence type="ECO:0000313" key="2">
    <source>
        <dbReference type="Proteomes" id="UP000289954"/>
    </source>
</evidence>
<gene>
    <name evidence="1" type="ORF">CBZ_25930</name>
</gene>
<comment type="caution">
    <text evidence="1">The sequence shown here is derived from an EMBL/GenBank/DDBJ whole genome shotgun (WGS) entry which is preliminary data.</text>
</comment>
<dbReference type="RefSeq" id="WP_130782149.1">
    <property type="nucleotide sequence ID" value="NZ_BIMR01000224.1"/>
</dbReference>
<protein>
    <submittedName>
        <fullName evidence="1">Uncharacterized protein</fullName>
    </submittedName>
</protein>
<accession>A0A402DTU2</accession>
<proteinExistence type="predicted"/>
<dbReference type="AlphaFoldDB" id="A0A402DTU2"/>
<dbReference type="NCBIfam" id="NF040657">
    <property type="entry name" value="immun_SitI3"/>
    <property type="match status" value="1"/>
</dbReference>
<reference evidence="1 2" key="1">
    <citation type="submission" date="2019-01" db="EMBL/GenBank/DDBJ databases">
        <title>Draft genome sequence of Cellulomonas takizawaensis strain TKZ-21.</title>
        <authorList>
            <person name="Yamamura H."/>
            <person name="Hayashi T."/>
            <person name="Hamada M."/>
            <person name="Serisawa Y."/>
            <person name="Matsuyama K."/>
            <person name="Nakagawa Y."/>
            <person name="Otoguro M."/>
            <person name="Yanagida F."/>
            <person name="Hayakawa M."/>
        </authorList>
    </citation>
    <scope>NUCLEOTIDE SEQUENCE [LARGE SCALE GENOMIC DNA]</scope>
    <source>
        <strain evidence="1 2">NBRC12680</strain>
    </source>
</reference>
<sequence length="153" mass="16114">MLRYTLALRTDAGVDDVSARLHALLGTPAPAALDVRVSAVTHPVLAEELAEQLGAPATAEVVLAVDTKAPEDEVLHAERALAVAVARLVVDTDALACLTVQLDRAVLRRTGADLVLYAWFTPWSDPEVVLVLPPHTLTDDEQSGLAPGASPLT</sequence>